<keyword evidence="1" id="KW-0547">Nucleotide-binding</keyword>
<sequence length="105" mass="11588">MKKRPHFKALITYNKTEDGGIVTPVSSGFRASFIFPFENRMYIASQTFPETELVFPGDVINAEITLIGDDMLNDKLYEGMDFEVADQSGTIGSGVITTVYPGQAK</sequence>
<dbReference type="RefSeq" id="WP_169229655.1">
    <property type="nucleotide sequence ID" value="NZ_JABBGF010000001.1"/>
</dbReference>
<evidence type="ECO:0000256" key="1">
    <source>
        <dbReference type="ARBA" id="ARBA00022741"/>
    </source>
</evidence>
<evidence type="ECO:0000313" key="3">
    <source>
        <dbReference type="EMBL" id="NML56250.1"/>
    </source>
</evidence>
<dbReference type="Gene3D" id="2.40.30.10">
    <property type="entry name" value="Translation factors"/>
    <property type="match status" value="1"/>
</dbReference>
<protein>
    <recommendedName>
        <fullName evidence="5">Elongation factor Tu</fullName>
    </recommendedName>
</protein>
<keyword evidence="2" id="KW-0342">GTP-binding</keyword>
<evidence type="ECO:0000256" key="2">
    <source>
        <dbReference type="ARBA" id="ARBA00023134"/>
    </source>
</evidence>
<dbReference type="InterPro" id="IPR009001">
    <property type="entry name" value="Transl_elong_EF1A/Init_IF2_C"/>
</dbReference>
<dbReference type="AlphaFoldDB" id="A0A7Y0A3X7"/>
<dbReference type="GO" id="GO:0005525">
    <property type="term" value="F:GTP binding"/>
    <property type="evidence" value="ECO:0007669"/>
    <property type="project" value="UniProtKB-KW"/>
</dbReference>
<keyword evidence="4" id="KW-1185">Reference proteome</keyword>
<comment type="caution">
    <text evidence="3">The sequence shown here is derived from an EMBL/GenBank/DDBJ whole genome shotgun (WGS) entry which is preliminary data.</text>
</comment>
<gene>
    <name evidence="3" type="ORF">HHL20_02725</name>
</gene>
<name>A0A7Y0A3X7_9FLAO</name>
<evidence type="ECO:0008006" key="5">
    <source>
        <dbReference type="Google" id="ProtNLM"/>
    </source>
</evidence>
<dbReference type="SUPFAM" id="SSF50465">
    <property type="entry name" value="EF-Tu/eEF-1alpha/eIF2-gamma C-terminal domain"/>
    <property type="match status" value="1"/>
</dbReference>
<organism evidence="3 4">
    <name type="scientific">Chryseobacterium cheonjiense</name>
    <dbReference type="NCBI Taxonomy" id="2728845"/>
    <lineage>
        <taxon>Bacteria</taxon>
        <taxon>Pseudomonadati</taxon>
        <taxon>Bacteroidota</taxon>
        <taxon>Flavobacteriia</taxon>
        <taxon>Flavobacteriales</taxon>
        <taxon>Weeksellaceae</taxon>
        <taxon>Chryseobacterium group</taxon>
        <taxon>Chryseobacterium</taxon>
    </lineage>
</organism>
<dbReference type="EMBL" id="JABBGF010000001">
    <property type="protein sequence ID" value="NML56250.1"/>
    <property type="molecule type" value="Genomic_DNA"/>
</dbReference>
<dbReference type="Proteomes" id="UP000552615">
    <property type="component" value="Unassembled WGS sequence"/>
</dbReference>
<evidence type="ECO:0000313" key="4">
    <source>
        <dbReference type="Proteomes" id="UP000552615"/>
    </source>
</evidence>
<proteinExistence type="predicted"/>
<accession>A0A7Y0A3X7</accession>
<reference evidence="3 4" key="1">
    <citation type="submission" date="2020-04" db="EMBL/GenBank/DDBJ databases">
        <title>Chryseobacterium sp. RJ-7-14 sp. nov., isolated from Jeju soil.</title>
        <authorList>
            <person name="Dahal R.H."/>
            <person name="Chaudhary D.K."/>
        </authorList>
    </citation>
    <scope>NUCLEOTIDE SEQUENCE [LARGE SCALE GENOMIC DNA]</scope>
    <source>
        <strain evidence="3 4">RJ-7-14</strain>
    </source>
</reference>